<evidence type="ECO:0000259" key="3">
    <source>
        <dbReference type="PROSITE" id="PS51269"/>
    </source>
</evidence>
<organism evidence="4 5">
    <name type="scientific">Denticeps clupeoides</name>
    <name type="common">denticle herring</name>
    <dbReference type="NCBI Taxonomy" id="299321"/>
    <lineage>
        <taxon>Eukaryota</taxon>
        <taxon>Metazoa</taxon>
        <taxon>Chordata</taxon>
        <taxon>Craniata</taxon>
        <taxon>Vertebrata</taxon>
        <taxon>Euteleostomi</taxon>
        <taxon>Actinopterygii</taxon>
        <taxon>Neopterygii</taxon>
        <taxon>Teleostei</taxon>
        <taxon>Clupei</taxon>
        <taxon>Clupeiformes</taxon>
        <taxon>Denticipitoidei</taxon>
        <taxon>Denticipitidae</taxon>
        <taxon>Denticeps</taxon>
    </lineage>
</organism>
<reference evidence="4 5" key="1">
    <citation type="submission" date="2020-06" db="EMBL/GenBank/DDBJ databases">
        <authorList>
            <consortium name="Wellcome Sanger Institute Data Sharing"/>
        </authorList>
    </citation>
    <scope>NUCLEOTIDE SEQUENCE [LARGE SCALE GENOMIC DNA]</scope>
</reference>
<dbReference type="GO" id="GO:0006814">
    <property type="term" value="P:sodium ion transport"/>
    <property type="evidence" value="ECO:0007669"/>
    <property type="project" value="InterPro"/>
</dbReference>
<evidence type="ECO:0000256" key="1">
    <source>
        <dbReference type="ARBA" id="ARBA00016548"/>
    </source>
</evidence>
<dbReference type="Proteomes" id="UP000694580">
    <property type="component" value="Chromosome 2"/>
</dbReference>
<reference evidence="4" key="2">
    <citation type="submission" date="2025-08" db="UniProtKB">
        <authorList>
            <consortium name="Ensembl"/>
        </authorList>
    </citation>
    <scope>IDENTIFICATION</scope>
</reference>
<dbReference type="InterPro" id="IPR017920">
    <property type="entry name" value="COMM"/>
</dbReference>
<dbReference type="CDD" id="cd04751">
    <property type="entry name" value="Commd3"/>
    <property type="match status" value="1"/>
</dbReference>
<dbReference type="PROSITE" id="PS51269">
    <property type="entry name" value="COMM"/>
    <property type="match status" value="1"/>
</dbReference>
<dbReference type="Pfam" id="PF21672">
    <property type="entry name" value="COMM_HN"/>
    <property type="match status" value="1"/>
</dbReference>
<dbReference type="PANTHER" id="PTHR31159">
    <property type="entry name" value="COMM DOMAIN-CONTAINING PROTEIN 3"/>
    <property type="match status" value="1"/>
</dbReference>
<feature type="domain" description="COMM" evidence="3">
    <location>
        <begin position="123"/>
        <end position="193"/>
    </location>
</feature>
<dbReference type="GeneID" id="114784598"/>
<evidence type="ECO:0000313" key="4">
    <source>
        <dbReference type="Ensembl" id="ENSDCDP00010000800.1"/>
    </source>
</evidence>
<name>A0AAY3ZYX5_9TELE</name>
<accession>A0AAY3ZYX5</accession>
<dbReference type="Ensembl" id="ENSDCDT00010000832.1">
    <property type="protein sequence ID" value="ENSDCDP00010000800.1"/>
    <property type="gene ID" value="ENSDCDG00010000452.1"/>
</dbReference>
<reference evidence="4" key="3">
    <citation type="submission" date="2025-09" db="UniProtKB">
        <authorList>
            <consortium name="Ensembl"/>
        </authorList>
    </citation>
    <scope>IDENTIFICATION</scope>
</reference>
<protein>
    <recommendedName>
        <fullName evidence="1">COMM domain-containing protein 3</fullName>
    </recommendedName>
</protein>
<keyword evidence="5" id="KW-1185">Reference proteome</keyword>
<proteinExistence type="inferred from homology"/>
<comment type="similarity">
    <text evidence="2">Belongs to the COMM domain-containing protein 3 family.</text>
</comment>
<dbReference type="Pfam" id="PF07258">
    <property type="entry name" value="COMM_domain"/>
    <property type="match status" value="1"/>
</dbReference>
<dbReference type="RefSeq" id="XP_028825929.1">
    <property type="nucleotide sequence ID" value="XM_028970096.1"/>
</dbReference>
<gene>
    <name evidence="4" type="primary">COMMD3</name>
</gene>
<dbReference type="GeneTree" id="ENSGT00390000015971"/>
<dbReference type="AlphaFoldDB" id="A0AAY3ZYX5"/>
<evidence type="ECO:0000256" key="2">
    <source>
        <dbReference type="ARBA" id="ARBA00093469"/>
    </source>
</evidence>
<evidence type="ECO:0000313" key="5">
    <source>
        <dbReference type="Proteomes" id="UP000694580"/>
    </source>
</evidence>
<dbReference type="InterPro" id="IPR037355">
    <property type="entry name" value="COMMD3"/>
</dbReference>
<dbReference type="PANTHER" id="PTHR31159:SF1">
    <property type="entry name" value="COMM DOMAIN-CONTAINING PROTEIN 3"/>
    <property type="match status" value="1"/>
</dbReference>
<sequence length="195" mass="21009">MELSESVQKGLRRLADPAAFDAARFAALVEAAFAGVTRPGSEALLDHPELKHADQALVKLCHAAAATVILEAAKQNADRSTISSCLEEFKFDAGRTDLFCDSYQKHKKAVENLLAGIGGSPPHITDVSWRLEYCIKNGYVHKVNQPSYLISFNVQSGVSGGSPSEVNFNCTTEQLQDLVGKMKDAAKSLEKAAQS</sequence>